<keyword evidence="2" id="KW-0597">Phosphoprotein</keyword>
<dbReference type="AlphaFoldDB" id="F3FWF1"/>
<gene>
    <name evidence="5" type="ORF">PSYJA_38571</name>
</gene>
<evidence type="ECO:0000313" key="6">
    <source>
        <dbReference type="Proteomes" id="UP000004471"/>
    </source>
</evidence>
<feature type="domain" description="AMP-dependent synthetase/ligase" evidence="4">
    <location>
        <begin position="2"/>
        <end position="56"/>
    </location>
</feature>
<evidence type="ECO:0000256" key="1">
    <source>
        <dbReference type="ARBA" id="ARBA00022450"/>
    </source>
</evidence>
<proteinExistence type="predicted"/>
<dbReference type="InterPro" id="IPR000873">
    <property type="entry name" value="AMP-dep_synth/lig_dom"/>
</dbReference>
<dbReference type="Gene3D" id="3.40.50.980">
    <property type="match status" value="1"/>
</dbReference>
<comment type="caution">
    <text evidence="5">The sequence shown here is derived from an EMBL/GenBank/DDBJ whole genome shotgun (WGS) entry which is preliminary data.</text>
</comment>
<dbReference type="Pfam" id="PF00501">
    <property type="entry name" value="AMP-binding"/>
    <property type="match status" value="1"/>
</dbReference>
<evidence type="ECO:0000256" key="3">
    <source>
        <dbReference type="SAM" id="MobiDB-lite"/>
    </source>
</evidence>
<feature type="non-terminal residue" evidence="5">
    <location>
        <position position="91"/>
    </location>
</feature>
<protein>
    <submittedName>
        <fullName evidence="5">Non-ribosomal peptide synthetase</fullName>
    </submittedName>
</protein>
<dbReference type="PANTHER" id="PTHR44845">
    <property type="entry name" value="CARRIER DOMAIN-CONTAINING PROTEIN"/>
    <property type="match status" value="1"/>
</dbReference>
<dbReference type="EMBL" id="AEAH01002636">
    <property type="protein sequence ID" value="EGH34543.1"/>
    <property type="molecule type" value="Genomic_DNA"/>
</dbReference>
<keyword evidence="1" id="KW-0596">Phosphopantetheine</keyword>
<reference evidence="5 6" key="1">
    <citation type="journal article" date="2011" name="PLoS Pathog.">
        <title>Dynamic evolution of pathogenicity revealed by sequencing and comparative genomics of 19 Pseudomonas syringae isolates.</title>
        <authorList>
            <person name="Baltrus D.A."/>
            <person name="Nishimura M.T."/>
            <person name="Romanchuk A."/>
            <person name="Chang J.H."/>
            <person name="Mukhtar M.S."/>
            <person name="Cherkis K."/>
            <person name="Roach J."/>
            <person name="Grant S.R."/>
            <person name="Jones C.D."/>
            <person name="Dangl J.L."/>
        </authorList>
    </citation>
    <scope>NUCLEOTIDE SEQUENCE [LARGE SCALE GENOMIC DNA]</scope>
    <source>
        <strain evidence="6">M301072PT</strain>
    </source>
</reference>
<dbReference type="HOGENOM" id="CLU_107929_1_2_6"/>
<dbReference type="SUPFAM" id="SSF56801">
    <property type="entry name" value="Acetyl-CoA synthetase-like"/>
    <property type="match status" value="1"/>
</dbReference>
<sequence length="91" mass="9623">MAVCLHRSTDMVVALLAILKAGGAYVPVDPDLPASRQHHMLDDSAPVALLTTQALLDVIAPSSLPVLLLDTPRRSTDALPNHQPAGQRPEA</sequence>
<feature type="region of interest" description="Disordered" evidence="3">
    <location>
        <begin position="72"/>
        <end position="91"/>
    </location>
</feature>
<organism evidence="5 6">
    <name type="scientific">Pseudomonas syringae pv. japonica str. M301072</name>
    <dbReference type="NCBI Taxonomy" id="629262"/>
    <lineage>
        <taxon>Bacteria</taxon>
        <taxon>Pseudomonadati</taxon>
        <taxon>Pseudomonadota</taxon>
        <taxon>Gammaproteobacteria</taxon>
        <taxon>Pseudomonadales</taxon>
        <taxon>Pseudomonadaceae</taxon>
        <taxon>Pseudomonas</taxon>
        <taxon>Pseudomonas syringae</taxon>
    </lineage>
</organism>
<name>F3FWF1_PSESX</name>
<dbReference type="Proteomes" id="UP000004471">
    <property type="component" value="Unassembled WGS sequence"/>
</dbReference>
<evidence type="ECO:0000259" key="4">
    <source>
        <dbReference type="Pfam" id="PF00501"/>
    </source>
</evidence>
<accession>F3FWF1</accession>
<evidence type="ECO:0000256" key="2">
    <source>
        <dbReference type="ARBA" id="ARBA00022553"/>
    </source>
</evidence>
<evidence type="ECO:0000313" key="5">
    <source>
        <dbReference type="EMBL" id="EGH34543.1"/>
    </source>
</evidence>
<dbReference type="PANTHER" id="PTHR44845:SF6">
    <property type="entry name" value="BETA-ALANINE-ACTIVATING ENZYME"/>
    <property type="match status" value="1"/>
</dbReference>